<reference evidence="6" key="1">
    <citation type="submission" date="2024-02" db="EMBL/GenBank/DDBJ databases">
        <authorList>
            <consortium name="ELIXIR-Norway"/>
            <consortium name="Elixir Norway"/>
        </authorList>
    </citation>
    <scope>NUCLEOTIDE SEQUENCE</scope>
</reference>
<evidence type="ECO:0000256" key="1">
    <source>
        <dbReference type="ARBA" id="ARBA00004173"/>
    </source>
</evidence>
<dbReference type="HAMAP" id="MF_00272">
    <property type="entry name" value="GcvH"/>
    <property type="match status" value="1"/>
</dbReference>
<dbReference type="Pfam" id="PF01597">
    <property type="entry name" value="GCV_H"/>
    <property type="match status" value="1"/>
</dbReference>
<dbReference type="Gene3D" id="2.40.50.100">
    <property type="match status" value="1"/>
</dbReference>
<comment type="cofactor">
    <cofactor evidence="4">
        <name>(R)-lipoate</name>
        <dbReference type="ChEBI" id="CHEBI:83088"/>
    </cofactor>
    <text evidence="4">Binds 1 lipoyl cofactor covalently.</text>
</comment>
<feature type="domain" description="Lipoyl-binding" evidence="5">
    <location>
        <begin position="77"/>
        <end position="159"/>
    </location>
</feature>
<dbReference type="InterPro" id="IPR002930">
    <property type="entry name" value="GCV_H"/>
</dbReference>
<dbReference type="InterPro" id="IPR033753">
    <property type="entry name" value="GCV_H/Fam206"/>
</dbReference>
<dbReference type="PROSITE" id="PS50968">
    <property type="entry name" value="BIOTINYL_LIPOYL"/>
    <property type="match status" value="1"/>
</dbReference>
<keyword evidence="4" id="KW-0809">Transit peptide</keyword>
<protein>
    <recommendedName>
        <fullName evidence="4">Glycine cleavage system H protein</fullName>
    </recommendedName>
</protein>
<dbReference type="NCBIfam" id="TIGR00527">
    <property type="entry name" value="gcvH"/>
    <property type="match status" value="1"/>
</dbReference>
<proteinExistence type="inferred from homology"/>
<dbReference type="InterPro" id="IPR011053">
    <property type="entry name" value="Single_hybrid_motif"/>
</dbReference>
<comment type="subunit">
    <text evidence="4">The glycine cleavage system is composed of four proteins: P, T, L and H.</text>
</comment>
<evidence type="ECO:0000313" key="7">
    <source>
        <dbReference type="Proteomes" id="UP001497444"/>
    </source>
</evidence>
<accession>A0ABP0WX41</accession>
<dbReference type="NCBIfam" id="NF002270">
    <property type="entry name" value="PRK01202.1"/>
    <property type="match status" value="1"/>
</dbReference>
<dbReference type="PANTHER" id="PTHR11715">
    <property type="entry name" value="GLYCINE CLEAVAGE SYSTEM H PROTEIN"/>
    <property type="match status" value="1"/>
</dbReference>
<dbReference type="SUPFAM" id="SSF51230">
    <property type="entry name" value="Single hybrid motif"/>
    <property type="match status" value="1"/>
</dbReference>
<dbReference type="InterPro" id="IPR000089">
    <property type="entry name" value="Biotin_lipoyl"/>
</dbReference>
<comment type="similarity">
    <text evidence="2 4">Belongs to the GcvH family.</text>
</comment>
<organism evidence="6 7">
    <name type="scientific">Sphagnum jensenii</name>
    <dbReference type="NCBI Taxonomy" id="128206"/>
    <lineage>
        <taxon>Eukaryota</taxon>
        <taxon>Viridiplantae</taxon>
        <taxon>Streptophyta</taxon>
        <taxon>Embryophyta</taxon>
        <taxon>Bryophyta</taxon>
        <taxon>Sphagnophytina</taxon>
        <taxon>Sphagnopsida</taxon>
        <taxon>Sphagnales</taxon>
        <taxon>Sphagnaceae</taxon>
        <taxon>Sphagnum</taxon>
    </lineage>
</organism>
<evidence type="ECO:0000256" key="2">
    <source>
        <dbReference type="ARBA" id="ARBA00009249"/>
    </source>
</evidence>
<dbReference type="InterPro" id="IPR017453">
    <property type="entry name" value="GCV_H_sub"/>
</dbReference>
<evidence type="ECO:0000259" key="5">
    <source>
        <dbReference type="PROSITE" id="PS50968"/>
    </source>
</evidence>
<keyword evidence="4" id="KW-0496">Mitochondrion</keyword>
<gene>
    <name evidence="6" type="ORF">CSSPJE1EN1_LOCUS16909</name>
</gene>
<keyword evidence="3 4" id="KW-0450">Lipoyl</keyword>
<dbReference type="EMBL" id="OZ020099">
    <property type="protein sequence ID" value="CAK9271431.1"/>
    <property type="molecule type" value="Genomic_DNA"/>
</dbReference>
<dbReference type="Proteomes" id="UP001497444">
    <property type="component" value="Chromosome 4"/>
</dbReference>
<dbReference type="PANTHER" id="PTHR11715:SF3">
    <property type="entry name" value="GLYCINE CLEAVAGE SYSTEM H PROTEIN-RELATED"/>
    <property type="match status" value="1"/>
</dbReference>
<name>A0ABP0WX41_9BRYO</name>
<evidence type="ECO:0000313" key="6">
    <source>
        <dbReference type="EMBL" id="CAK9271431.1"/>
    </source>
</evidence>
<sequence>MAFRSVATQAVTLLRLRGIPTVSNNSSSITNTTTNSLRSLWVPLARRFATEVEDAEVVLDGLHYAASHEWVKVEGSTAIVGISDHAQKELGDLVFVELPEAGAPCKQGEKFASVESVKAVSDVYSPISGTVVEVNTSLSESPDLINKSPYGNGWLMKLTVSNKGELDGLMGADAYKQHQAANAH</sequence>
<evidence type="ECO:0000256" key="3">
    <source>
        <dbReference type="ARBA" id="ARBA00022823"/>
    </source>
</evidence>
<keyword evidence="7" id="KW-1185">Reference proteome</keyword>
<evidence type="ECO:0000256" key="4">
    <source>
        <dbReference type="RuleBase" id="RU364055"/>
    </source>
</evidence>
<comment type="subcellular location">
    <subcellularLocation>
        <location evidence="1 4">Mitochondrion</location>
    </subcellularLocation>
</comment>
<comment type="function">
    <text evidence="4">The H protein shuttles the methylamine group of glycine from the P protein to the T protein.</text>
</comment>
<dbReference type="CDD" id="cd06848">
    <property type="entry name" value="GCS_H"/>
    <property type="match status" value="1"/>
</dbReference>